<name>A0A1C7N1A5_9FUNG</name>
<dbReference type="EMBL" id="LUGH01000876">
    <property type="protein sequence ID" value="OBZ82399.1"/>
    <property type="molecule type" value="Genomic_DNA"/>
</dbReference>
<dbReference type="Proteomes" id="UP000093000">
    <property type="component" value="Unassembled WGS sequence"/>
</dbReference>
<accession>A0A1C7N1A5</accession>
<dbReference type="AlphaFoldDB" id="A0A1C7N1A5"/>
<keyword evidence="2" id="KW-1185">Reference proteome</keyword>
<evidence type="ECO:0000313" key="2">
    <source>
        <dbReference type="Proteomes" id="UP000093000"/>
    </source>
</evidence>
<organism evidence="1 2">
    <name type="scientific">Choanephora cucurbitarum</name>
    <dbReference type="NCBI Taxonomy" id="101091"/>
    <lineage>
        <taxon>Eukaryota</taxon>
        <taxon>Fungi</taxon>
        <taxon>Fungi incertae sedis</taxon>
        <taxon>Mucoromycota</taxon>
        <taxon>Mucoromycotina</taxon>
        <taxon>Mucoromycetes</taxon>
        <taxon>Mucorales</taxon>
        <taxon>Mucorineae</taxon>
        <taxon>Choanephoraceae</taxon>
        <taxon>Choanephoroideae</taxon>
        <taxon>Choanephora</taxon>
    </lineage>
</organism>
<comment type="caution">
    <text evidence="1">The sequence shown here is derived from an EMBL/GenBank/DDBJ whole genome shotgun (WGS) entry which is preliminary data.</text>
</comment>
<sequence>MVGSESTARLSSDFGDLELDPVQQQDRQRRSLALRLAHSEEYGPIWLDQDIVVLLEELEVEVGEGMNRFMYEDERLPYAMYLSRSLPFIEPKSAEQIIQKILWLWSTWEAISLATGKSWWKISESEKLRLSLMTGDQDQQLKSAFKYFDRCDRVFAYIREEDVQCKQKESLDSEEEGEFLARIERDSIYY</sequence>
<dbReference type="InParanoid" id="A0A1C7N1A5"/>
<proteinExistence type="predicted"/>
<protein>
    <submittedName>
        <fullName evidence="1">Uncharacterized protein</fullName>
    </submittedName>
</protein>
<reference evidence="1 2" key="1">
    <citation type="submission" date="2016-03" db="EMBL/GenBank/DDBJ databases">
        <title>Choanephora cucurbitarum.</title>
        <authorList>
            <person name="Min B."/>
            <person name="Park H."/>
            <person name="Park J.-H."/>
            <person name="Shin H.-D."/>
            <person name="Choi I.-G."/>
        </authorList>
    </citation>
    <scope>NUCLEOTIDE SEQUENCE [LARGE SCALE GENOMIC DNA]</scope>
    <source>
        <strain evidence="1 2">KUS-F28377</strain>
    </source>
</reference>
<gene>
    <name evidence="1" type="ORF">A0J61_09551</name>
</gene>
<dbReference type="OrthoDB" id="2234378at2759"/>
<evidence type="ECO:0000313" key="1">
    <source>
        <dbReference type="EMBL" id="OBZ82399.1"/>
    </source>
</evidence>